<evidence type="ECO:0000256" key="2">
    <source>
        <dbReference type="ARBA" id="ARBA00022801"/>
    </source>
</evidence>
<protein>
    <recommendedName>
        <fullName evidence="9">Calcineurin-like phosphoesterase domain-containing protein</fullName>
    </recommendedName>
</protein>
<dbReference type="InterPro" id="IPR029052">
    <property type="entry name" value="Metallo-depent_PP-like"/>
</dbReference>
<dbReference type="Proteomes" id="UP000541426">
    <property type="component" value="Unassembled WGS sequence"/>
</dbReference>
<proteinExistence type="inferred from homology"/>
<dbReference type="PANTHER" id="PTHR42988">
    <property type="entry name" value="PHOSPHOHYDROLASE"/>
    <property type="match status" value="1"/>
</dbReference>
<keyword evidence="1" id="KW-0479">Metal-binding</keyword>
<dbReference type="Pfam" id="PF00149">
    <property type="entry name" value="Metallophos"/>
    <property type="match status" value="1"/>
</dbReference>
<comment type="caution">
    <text evidence="7">The sequence shown here is derived from an EMBL/GenBank/DDBJ whole genome shotgun (WGS) entry which is preliminary data.</text>
</comment>
<evidence type="ECO:0000313" key="8">
    <source>
        <dbReference type="Proteomes" id="UP000541426"/>
    </source>
</evidence>
<organism evidence="7 8">
    <name type="scientific">Sagittula marina</name>
    <dbReference type="NCBI Taxonomy" id="943940"/>
    <lineage>
        <taxon>Bacteria</taxon>
        <taxon>Pseudomonadati</taxon>
        <taxon>Pseudomonadota</taxon>
        <taxon>Alphaproteobacteria</taxon>
        <taxon>Rhodobacterales</taxon>
        <taxon>Roseobacteraceae</taxon>
        <taxon>Sagittula</taxon>
    </lineage>
</organism>
<dbReference type="PANTHER" id="PTHR42988:SF2">
    <property type="entry name" value="CYCLIC NUCLEOTIDE PHOSPHODIESTERASE CBUA0032-RELATED"/>
    <property type="match status" value="1"/>
</dbReference>
<dbReference type="GO" id="GO:0046872">
    <property type="term" value="F:metal ion binding"/>
    <property type="evidence" value="ECO:0007669"/>
    <property type="project" value="UniProtKB-KW"/>
</dbReference>
<feature type="domain" description="Calcineurin" evidence="6">
    <location>
        <begin position="325"/>
        <end position="381"/>
    </location>
</feature>
<evidence type="ECO:0000313" key="7">
    <source>
        <dbReference type="EMBL" id="MBB3987984.1"/>
    </source>
</evidence>
<dbReference type="Gene3D" id="3.60.21.10">
    <property type="match status" value="1"/>
</dbReference>
<sequence length="401" mass="44767">MNELKIAVISDPHVFSGPSGDDCPSFIAMQDDQSNPRQNPFAGIKNLIQEEGISCDYLFCGGDLGDKAKPDAQQHAWKNVNEIAQELKASEVFGAAGNHDVDSRFSYNSFDAKGQVMALEPPFPTMRKTQWLEYWAKNFTFVEVGDVRILLLNSSAFHGYHKQGDVPEYYHGRVSDATVDAVSRSLSGAQTKPVNILFCHHHPIKNDLVRNVDYSDMDNGDRMINAIQEAHVGPWMIIHGHKHVPRLYYAPGDSSAPTIFSAGSFAAKPYPENRNALKPEFYLISIPMNGPLASATVRGKIEVWQWSYGLGWARGKQGVGLGNSAGFGARLDTAEFSSEINDYLRREHSGMSLPWGQLVSRFPKLEQLIPTDFDRVLRFLEDNHGIRCLKEHETFAQVDIP</sequence>
<comment type="similarity">
    <text evidence="4">Belongs to the cyclic nucleotide phosphodiesterase class-III family.</text>
</comment>
<accession>A0A7W6DSG8</accession>
<dbReference type="GO" id="GO:0016787">
    <property type="term" value="F:hydrolase activity"/>
    <property type="evidence" value="ECO:0007669"/>
    <property type="project" value="UniProtKB-KW"/>
</dbReference>
<evidence type="ECO:0000259" key="6">
    <source>
        <dbReference type="Pfam" id="PF24408"/>
    </source>
</evidence>
<evidence type="ECO:0000256" key="3">
    <source>
        <dbReference type="ARBA" id="ARBA00023004"/>
    </source>
</evidence>
<gene>
    <name evidence="7" type="ORF">GGQ68_004338</name>
</gene>
<dbReference type="EMBL" id="JACIEJ010000014">
    <property type="protein sequence ID" value="MBB3987984.1"/>
    <property type="molecule type" value="Genomic_DNA"/>
</dbReference>
<evidence type="ECO:0000259" key="5">
    <source>
        <dbReference type="Pfam" id="PF00149"/>
    </source>
</evidence>
<evidence type="ECO:0000256" key="4">
    <source>
        <dbReference type="ARBA" id="ARBA00025742"/>
    </source>
</evidence>
<dbReference type="InterPro" id="IPR050884">
    <property type="entry name" value="CNP_phosphodiesterase-III"/>
</dbReference>
<dbReference type="SUPFAM" id="SSF56300">
    <property type="entry name" value="Metallo-dependent phosphatases"/>
    <property type="match status" value="1"/>
</dbReference>
<evidence type="ECO:0008006" key="9">
    <source>
        <dbReference type="Google" id="ProtNLM"/>
    </source>
</evidence>
<name>A0A7W6DSG8_9RHOB</name>
<dbReference type="AlphaFoldDB" id="A0A7W6DSG8"/>
<dbReference type="Pfam" id="PF24408">
    <property type="entry name" value="wHTH-Calcineurin_assc"/>
    <property type="match status" value="1"/>
</dbReference>
<dbReference type="InterPro" id="IPR004843">
    <property type="entry name" value="Calcineurin-like_PHP"/>
</dbReference>
<evidence type="ECO:0000256" key="1">
    <source>
        <dbReference type="ARBA" id="ARBA00022723"/>
    </source>
</evidence>
<dbReference type="RefSeq" id="WP_183969457.1">
    <property type="nucleotide sequence ID" value="NZ_BAABBZ010000055.1"/>
</dbReference>
<keyword evidence="2" id="KW-0378">Hydrolase</keyword>
<keyword evidence="8" id="KW-1185">Reference proteome</keyword>
<feature type="domain" description="Calcineurin-like phosphoesterase" evidence="5">
    <location>
        <begin position="4"/>
        <end position="245"/>
    </location>
</feature>
<keyword evidence="3" id="KW-0408">Iron</keyword>
<dbReference type="InterPro" id="IPR057846">
    <property type="entry name" value="wHTH-Calcineurin_assc"/>
</dbReference>
<reference evidence="7 8" key="1">
    <citation type="submission" date="2020-08" db="EMBL/GenBank/DDBJ databases">
        <title>Genomic Encyclopedia of Type Strains, Phase IV (KMG-IV): sequencing the most valuable type-strain genomes for metagenomic binning, comparative biology and taxonomic classification.</title>
        <authorList>
            <person name="Goeker M."/>
        </authorList>
    </citation>
    <scope>NUCLEOTIDE SEQUENCE [LARGE SCALE GENOMIC DNA]</scope>
    <source>
        <strain evidence="7 8">DSM 102235</strain>
    </source>
</reference>